<dbReference type="InterPro" id="IPR036866">
    <property type="entry name" value="RibonucZ/Hydroxyglut_hydro"/>
</dbReference>
<proteinExistence type="predicted"/>
<dbReference type="AlphaFoldDB" id="A0A420W6C3"/>
<comment type="caution">
    <text evidence="2">The sequence shown here is derived from an EMBL/GenBank/DDBJ whole genome shotgun (WGS) entry which is preliminary data.</text>
</comment>
<evidence type="ECO:0000313" key="2">
    <source>
        <dbReference type="EMBL" id="RKQ61651.1"/>
    </source>
</evidence>
<keyword evidence="3" id="KW-1185">Reference proteome</keyword>
<gene>
    <name evidence="2" type="ORF">C7457_1091</name>
</gene>
<dbReference type="PANTHER" id="PTHR13754:SF13">
    <property type="entry name" value="METALLO-BETA-LACTAMASE SUPERFAMILY PROTEIN (AFU_ORTHOLOGUE AFUA_3G07630)"/>
    <property type="match status" value="1"/>
</dbReference>
<feature type="domain" description="Metallo-beta-lactamase" evidence="1">
    <location>
        <begin position="20"/>
        <end position="207"/>
    </location>
</feature>
<dbReference type="SMART" id="SM00849">
    <property type="entry name" value="Lactamase_B"/>
    <property type="match status" value="1"/>
</dbReference>
<dbReference type="CDD" id="cd07713">
    <property type="entry name" value="DHPS-like_MBL-fold"/>
    <property type="match status" value="1"/>
</dbReference>
<dbReference type="InterPro" id="IPR041712">
    <property type="entry name" value="DHPS-like_MBL-fold"/>
</dbReference>
<dbReference type="PANTHER" id="PTHR13754">
    <property type="entry name" value="METALLO-BETA-LACTAMASE SUPERFAMILY PROTEIN"/>
    <property type="match status" value="1"/>
</dbReference>
<dbReference type="InterPro" id="IPR001279">
    <property type="entry name" value="Metallo-B-lactamas"/>
</dbReference>
<accession>A0A420W6C3</accession>
<reference evidence="2 3" key="1">
    <citation type="submission" date="2018-10" db="EMBL/GenBank/DDBJ databases">
        <title>Genomic Encyclopedia of Type Strains, Phase IV (KMG-IV): sequencing the most valuable type-strain genomes for metagenomic binning, comparative biology and taxonomic classification.</title>
        <authorList>
            <person name="Goeker M."/>
        </authorList>
    </citation>
    <scope>NUCLEOTIDE SEQUENCE [LARGE SCALE GENOMIC DNA]</scope>
    <source>
        <strain evidence="2 3">DSM 15521</strain>
    </source>
</reference>
<sequence length="239" mass="26610">MERLTIVYDNRAVAPFKADWGFSTLIELEDQVILFDTGAKPDVLEHNLKCADFPISSIDAVFISHNHWDHVGGLPLIVERVEHFELYMPEPDCYGYEEKLPESVVCVPVSAPTYLTQRTISTGIMLTGLEEPEYEHSLIVATQMGPVLVVGCSHPGIVEIARRAVSIVGENLFLTVGGFHLYKSTREEIEEVAKELSRFTEFVAPCHCTGELGIEVFAEVFGDKFIDARAGVEIPLEEV</sequence>
<dbReference type="RefSeq" id="WP_121170855.1">
    <property type="nucleotide sequence ID" value="NZ_RBIE01000002.1"/>
</dbReference>
<protein>
    <submittedName>
        <fullName evidence="2">7, 8-dihydropterin-6-yl-methyl-4-(Beta-D-ribofuranosyl)aminobenzene 5'-phosphate synthase</fullName>
    </submittedName>
</protein>
<evidence type="ECO:0000313" key="3">
    <source>
        <dbReference type="Proteomes" id="UP000280881"/>
    </source>
</evidence>
<dbReference type="OrthoDB" id="9803916at2"/>
<dbReference type="Pfam" id="PF00753">
    <property type="entry name" value="Lactamase_B"/>
    <property type="match status" value="1"/>
</dbReference>
<name>A0A420W6C3_9BACT</name>
<organism evidence="2 3">
    <name type="scientific">Thermovibrio guaymasensis</name>
    <dbReference type="NCBI Taxonomy" id="240167"/>
    <lineage>
        <taxon>Bacteria</taxon>
        <taxon>Pseudomonadati</taxon>
        <taxon>Aquificota</taxon>
        <taxon>Aquificia</taxon>
        <taxon>Desulfurobacteriales</taxon>
        <taxon>Desulfurobacteriaceae</taxon>
        <taxon>Thermovibrio</taxon>
    </lineage>
</organism>
<dbReference type="Gene3D" id="3.60.15.10">
    <property type="entry name" value="Ribonuclease Z/Hydroxyacylglutathione hydrolase-like"/>
    <property type="match status" value="1"/>
</dbReference>
<dbReference type="SUPFAM" id="SSF56281">
    <property type="entry name" value="Metallo-hydrolase/oxidoreductase"/>
    <property type="match status" value="1"/>
</dbReference>
<dbReference type="EMBL" id="RBIE01000002">
    <property type="protein sequence ID" value="RKQ61651.1"/>
    <property type="molecule type" value="Genomic_DNA"/>
</dbReference>
<dbReference type="Proteomes" id="UP000280881">
    <property type="component" value="Unassembled WGS sequence"/>
</dbReference>
<dbReference type="InterPro" id="IPR052926">
    <property type="entry name" value="Metallo-beta-lactamase_dom"/>
</dbReference>
<dbReference type="GO" id="GO:0016740">
    <property type="term" value="F:transferase activity"/>
    <property type="evidence" value="ECO:0007669"/>
    <property type="project" value="TreeGrafter"/>
</dbReference>
<evidence type="ECO:0000259" key="1">
    <source>
        <dbReference type="SMART" id="SM00849"/>
    </source>
</evidence>